<evidence type="ECO:0000256" key="6">
    <source>
        <dbReference type="ARBA" id="ARBA00022840"/>
    </source>
</evidence>
<evidence type="ECO:0000256" key="9">
    <source>
        <dbReference type="PROSITE-ProRule" id="PRU00191"/>
    </source>
</evidence>
<name>A0A815VAZ2_9BILA</name>
<dbReference type="PROSITE" id="PS00107">
    <property type="entry name" value="PROTEIN_KINASE_ATP"/>
    <property type="match status" value="1"/>
</dbReference>
<gene>
    <name evidence="16" type="ORF">GPM918_LOCUS37999</name>
    <name evidence="17" type="ORF">SRO942_LOCUS38788</name>
</gene>
<dbReference type="Pfam" id="PF00018">
    <property type="entry name" value="SH3_1"/>
    <property type="match status" value="1"/>
</dbReference>
<dbReference type="Proteomes" id="UP000663829">
    <property type="component" value="Unassembled WGS sequence"/>
</dbReference>
<organism evidence="16 18">
    <name type="scientific">Didymodactylos carnosus</name>
    <dbReference type="NCBI Taxonomy" id="1234261"/>
    <lineage>
        <taxon>Eukaryota</taxon>
        <taxon>Metazoa</taxon>
        <taxon>Spiralia</taxon>
        <taxon>Gnathifera</taxon>
        <taxon>Rotifera</taxon>
        <taxon>Eurotatoria</taxon>
        <taxon>Bdelloidea</taxon>
        <taxon>Philodinida</taxon>
        <taxon>Philodinidae</taxon>
        <taxon>Didymodactylos</taxon>
    </lineage>
</organism>
<evidence type="ECO:0000313" key="18">
    <source>
        <dbReference type="Proteomes" id="UP000663829"/>
    </source>
</evidence>
<feature type="domain" description="SH2" evidence="13">
    <location>
        <begin position="100"/>
        <end position="211"/>
    </location>
</feature>
<dbReference type="Gene3D" id="1.10.510.10">
    <property type="entry name" value="Transferase(Phosphotransferase) domain 1"/>
    <property type="match status" value="1"/>
</dbReference>
<evidence type="ECO:0000259" key="13">
    <source>
        <dbReference type="PROSITE" id="PS50001"/>
    </source>
</evidence>
<dbReference type="Gene3D" id="2.30.30.40">
    <property type="entry name" value="SH3 Domains"/>
    <property type="match status" value="1"/>
</dbReference>
<evidence type="ECO:0000256" key="5">
    <source>
        <dbReference type="ARBA" id="ARBA00022777"/>
    </source>
</evidence>
<dbReference type="AlphaFoldDB" id="A0A815VAZ2"/>
<feature type="region of interest" description="Disordered" evidence="12">
    <location>
        <begin position="15"/>
        <end position="41"/>
    </location>
</feature>
<keyword evidence="9" id="KW-0727">SH2 domain</keyword>
<dbReference type="InterPro" id="IPR000980">
    <property type="entry name" value="SH2"/>
</dbReference>
<dbReference type="PANTHER" id="PTHR24418">
    <property type="entry name" value="TYROSINE-PROTEIN KINASE"/>
    <property type="match status" value="1"/>
</dbReference>
<comment type="catalytic activity">
    <reaction evidence="8">
        <text>L-tyrosyl-[protein] + ATP = O-phospho-L-tyrosyl-[protein] + ADP + H(+)</text>
        <dbReference type="Rhea" id="RHEA:10596"/>
        <dbReference type="Rhea" id="RHEA-COMP:10136"/>
        <dbReference type="Rhea" id="RHEA-COMP:20101"/>
        <dbReference type="ChEBI" id="CHEBI:15378"/>
        <dbReference type="ChEBI" id="CHEBI:30616"/>
        <dbReference type="ChEBI" id="CHEBI:46858"/>
        <dbReference type="ChEBI" id="CHEBI:61978"/>
        <dbReference type="ChEBI" id="CHEBI:456216"/>
        <dbReference type="EC" id="2.7.10.2"/>
    </reaction>
</comment>
<feature type="domain" description="SH3" evidence="14">
    <location>
        <begin position="63"/>
        <end position="124"/>
    </location>
</feature>
<dbReference type="Pfam" id="PF00017">
    <property type="entry name" value="SH2"/>
    <property type="match status" value="1"/>
</dbReference>
<feature type="binding site" evidence="11">
    <location>
        <position position="277"/>
    </location>
    <ligand>
        <name>ATP</name>
        <dbReference type="ChEBI" id="CHEBI:30616"/>
    </ligand>
</feature>
<dbReference type="InterPro" id="IPR001245">
    <property type="entry name" value="Ser-Thr/Tyr_kinase_cat_dom"/>
</dbReference>
<dbReference type="InterPro" id="IPR008266">
    <property type="entry name" value="Tyr_kinase_AS"/>
</dbReference>
<dbReference type="EC" id="2.7.10.2" evidence="1"/>
<dbReference type="PRINTS" id="PR00109">
    <property type="entry name" value="TYRKINASE"/>
</dbReference>
<keyword evidence="3" id="KW-0808">Transferase</keyword>
<feature type="domain" description="Protein kinase" evidence="15">
    <location>
        <begin position="244"/>
        <end position="510"/>
    </location>
</feature>
<dbReference type="Gene3D" id="3.30.505.10">
    <property type="entry name" value="SH2 domain"/>
    <property type="match status" value="1"/>
</dbReference>
<evidence type="ECO:0000256" key="3">
    <source>
        <dbReference type="ARBA" id="ARBA00022679"/>
    </source>
</evidence>
<evidence type="ECO:0000259" key="14">
    <source>
        <dbReference type="PROSITE" id="PS50002"/>
    </source>
</evidence>
<dbReference type="OrthoDB" id="346907at2759"/>
<dbReference type="EMBL" id="CAJNOQ010024704">
    <property type="protein sequence ID" value="CAF1530106.1"/>
    <property type="molecule type" value="Genomic_DNA"/>
</dbReference>
<dbReference type="InterPro" id="IPR000719">
    <property type="entry name" value="Prot_kinase_dom"/>
</dbReference>
<dbReference type="InterPro" id="IPR036860">
    <property type="entry name" value="SH2_dom_sf"/>
</dbReference>
<keyword evidence="7" id="KW-0829">Tyrosine-protein kinase</keyword>
<evidence type="ECO:0000256" key="8">
    <source>
        <dbReference type="ARBA" id="ARBA00051245"/>
    </source>
</evidence>
<evidence type="ECO:0000256" key="7">
    <source>
        <dbReference type="ARBA" id="ARBA00023137"/>
    </source>
</evidence>
<dbReference type="PROSITE" id="PS50011">
    <property type="entry name" value="PROTEIN_KINASE_DOM"/>
    <property type="match status" value="1"/>
</dbReference>
<keyword evidence="6 11" id="KW-0067">ATP-binding</keyword>
<dbReference type="InterPro" id="IPR011009">
    <property type="entry name" value="Kinase-like_dom_sf"/>
</dbReference>
<proteinExistence type="predicted"/>
<dbReference type="CDD" id="cd00173">
    <property type="entry name" value="SH2"/>
    <property type="match status" value="1"/>
</dbReference>
<evidence type="ECO:0000313" key="16">
    <source>
        <dbReference type="EMBL" id="CAF1530106.1"/>
    </source>
</evidence>
<keyword evidence="18" id="KW-1185">Reference proteome</keyword>
<dbReference type="Proteomes" id="UP000681722">
    <property type="component" value="Unassembled WGS sequence"/>
</dbReference>
<dbReference type="CDD" id="cd00192">
    <property type="entry name" value="PTKc"/>
    <property type="match status" value="1"/>
</dbReference>
<dbReference type="InterPro" id="IPR017441">
    <property type="entry name" value="Protein_kinase_ATP_BS"/>
</dbReference>
<dbReference type="SMART" id="SM00219">
    <property type="entry name" value="TyrKc"/>
    <property type="match status" value="1"/>
</dbReference>
<evidence type="ECO:0000259" key="15">
    <source>
        <dbReference type="PROSITE" id="PS50011"/>
    </source>
</evidence>
<evidence type="ECO:0000256" key="11">
    <source>
        <dbReference type="PROSITE-ProRule" id="PRU10141"/>
    </source>
</evidence>
<keyword evidence="2 10" id="KW-0728">SH3 domain</keyword>
<evidence type="ECO:0000256" key="10">
    <source>
        <dbReference type="PROSITE-ProRule" id="PRU00192"/>
    </source>
</evidence>
<evidence type="ECO:0000256" key="4">
    <source>
        <dbReference type="ARBA" id="ARBA00022741"/>
    </source>
</evidence>
<dbReference type="SMART" id="SM00326">
    <property type="entry name" value="SH3"/>
    <property type="match status" value="1"/>
</dbReference>
<reference evidence="16" key="1">
    <citation type="submission" date="2021-02" db="EMBL/GenBank/DDBJ databases">
        <authorList>
            <person name="Nowell W R."/>
        </authorList>
    </citation>
    <scope>NUCLEOTIDE SEQUENCE</scope>
</reference>
<dbReference type="SUPFAM" id="SSF56112">
    <property type="entry name" value="Protein kinase-like (PK-like)"/>
    <property type="match status" value="1"/>
</dbReference>
<dbReference type="Pfam" id="PF07714">
    <property type="entry name" value="PK_Tyr_Ser-Thr"/>
    <property type="match status" value="1"/>
</dbReference>
<comment type="caution">
    <text evidence="16">The sequence shown here is derived from an EMBL/GenBank/DDBJ whole genome shotgun (WGS) entry which is preliminary data.</text>
</comment>
<dbReference type="PROSITE" id="PS00109">
    <property type="entry name" value="PROTEIN_KINASE_TYR"/>
    <property type="match status" value="1"/>
</dbReference>
<keyword evidence="4 11" id="KW-0547">Nucleotide-binding</keyword>
<dbReference type="PROSITE" id="PS50001">
    <property type="entry name" value="SH2"/>
    <property type="match status" value="1"/>
</dbReference>
<dbReference type="SUPFAM" id="SSF55550">
    <property type="entry name" value="SH2 domain"/>
    <property type="match status" value="1"/>
</dbReference>
<evidence type="ECO:0000256" key="1">
    <source>
        <dbReference type="ARBA" id="ARBA00011903"/>
    </source>
</evidence>
<evidence type="ECO:0000313" key="17">
    <source>
        <dbReference type="EMBL" id="CAF4389266.1"/>
    </source>
</evidence>
<evidence type="ECO:0000256" key="12">
    <source>
        <dbReference type="SAM" id="MobiDB-lite"/>
    </source>
</evidence>
<keyword evidence="5" id="KW-0418">Kinase</keyword>
<dbReference type="InterPro" id="IPR020635">
    <property type="entry name" value="Tyr_kinase_cat_dom"/>
</dbReference>
<dbReference type="InterPro" id="IPR036028">
    <property type="entry name" value="SH3-like_dom_sf"/>
</dbReference>
<dbReference type="GO" id="GO:0005524">
    <property type="term" value="F:ATP binding"/>
    <property type="evidence" value="ECO:0007669"/>
    <property type="project" value="UniProtKB-UniRule"/>
</dbReference>
<evidence type="ECO:0000256" key="2">
    <source>
        <dbReference type="ARBA" id="ARBA00022443"/>
    </source>
</evidence>
<dbReference type="SUPFAM" id="SSF50044">
    <property type="entry name" value="SH3-domain"/>
    <property type="match status" value="1"/>
</dbReference>
<accession>A0A815VAZ2</accession>
<dbReference type="PROSITE" id="PS50002">
    <property type="entry name" value="SH3"/>
    <property type="match status" value="1"/>
</dbReference>
<dbReference type="EMBL" id="CAJOBC010090281">
    <property type="protein sequence ID" value="CAF4389266.1"/>
    <property type="molecule type" value="Genomic_DNA"/>
</dbReference>
<dbReference type="GO" id="GO:0004715">
    <property type="term" value="F:non-membrane spanning protein tyrosine kinase activity"/>
    <property type="evidence" value="ECO:0007669"/>
    <property type="project" value="UniProtKB-EC"/>
</dbReference>
<dbReference type="InterPro" id="IPR001452">
    <property type="entry name" value="SH3_domain"/>
</dbReference>
<sequence>MGGCWSFLFRANESNKNPNPLPDSVDRYQPEPNPNHGDEKIRYDRRNSDVSIYFQETHRKLQLMKPIYVAVYPYQSSHSTDISFDEGDEFELIKDKDDLWLHVKHLRSSNTGYIPKSYVNLDETTPLRLVNNDRGIAEVSLLKYNIPYAYMVRRSDRTVNAYVLSVRQSHERLNVLVWHYLIRVDTKNRYFYFEQETALQHKKFTSFHQLVTDPDVLRCIPLSEPISATIECEDELWKIEHHELKLIKMIGTGQFGEVWSGQWKQTNSETIQVAIKKLKFHDSNTSNEFAREIQAMKNLRNNYIVSLFGVSKDPKTNETLMITEFMINGDLKSWLKMQEIFPGEHIIIDYAKQIIRGMTYLEHCNYIHRDLACRNILLGRQNNIKIADFGLSTIINGDEVERRRAGDQKLPFRWSAPEVLEDRTKYSIQSDIWSFGVVLIEMWLKGDDPYPEKHAMWIIDAVKHGIIHDRPANCPETFYNNIIKPCFEKVPNNRPSFAKLGVLLQKYTYIKE</sequence>
<protein>
    <recommendedName>
        <fullName evidence="1">non-specific protein-tyrosine kinase</fullName>
        <ecNumber evidence="1">2.7.10.2</ecNumber>
    </recommendedName>
</protein>
<dbReference type="InterPro" id="IPR050198">
    <property type="entry name" value="Non-receptor_tyrosine_kinases"/>
</dbReference>